<keyword evidence="3" id="KW-1185">Reference proteome</keyword>
<proteinExistence type="predicted"/>
<keyword evidence="1" id="KW-0732">Signal</keyword>
<evidence type="ECO:0000256" key="1">
    <source>
        <dbReference type="SAM" id="SignalP"/>
    </source>
</evidence>
<evidence type="ECO:0000313" key="2">
    <source>
        <dbReference type="EMBL" id="KAH3787389.1"/>
    </source>
</evidence>
<name>A0A9D4EUZ1_DREPO</name>
<organism evidence="2 3">
    <name type="scientific">Dreissena polymorpha</name>
    <name type="common">Zebra mussel</name>
    <name type="synonym">Mytilus polymorpha</name>
    <dbReference type="NCBI Taxonomy" id="45954"/>
    <lineage>
        <taxon>Eukaryota</taxon>
        <taxon>Metazoa</taxon>
        <taxon>Spiralia</taxon>
        <taxon>Lophotrochozoa</taxon>
        <taxon>Mollusca</taxon>
        <taxon>Bivalvia</taxon>
        <taxon>Autobranchia</taxon>
        <taxon>Heteroconchia</taxon>
        <taxon>Euheterodonta</taxon>
        <taxon>Imparidentia</taxon>
        <taxon>Neoheterodontei</taxon>
        <taxon>Myida</taxon>
        <taxon>Dreissenoidea</taxon>
        <taxon>Dreissenidae</taxon>
        <taxon>Dreissena</taxon>
    </lineage>
</organism>
<accession>A0A9D4EUZ1</accession>
<dbReference type="AlphaFoldDB" id="A0A9D4EUZ1"/>
<comment type="caution">
    <text evidence="2">The sequence shown here is derived from an EMBL/GenBank/DDBJ whole genome shotgun (WGS) entry which is preliminary data.</text>
</comment>
<protein>
    <submittedName>
        <fullName evidence="2">Uncharacterized protein</fullName>
    </submittedName>
</protein>
<gene>
    <name evidence="2" type="ORF">DPMN_165513</name>
</gene>
<dbReference type="Proteomes" id="UP000828390">
    <property type="component" value="Unassembled WGS sequence"/>
</dbReference>
<reference evidence="2" key="2">
    <citation type="submission" date="2020-11" db="EMBL/GenBank/DDBJ databases">
        <authorList>
            <person name="McCartney M.A."/>
            <person name="Auch B."/>
            <person name="Kono T."/>
            <person name="Mallez S."/>
            <person name="Becker A."/>
            <person name="Gohl D.M."/>
            <person name="Silverstein K.A.T."/>
            <person name="Koren S."/>
            <person name="Bechman K.B."/>
            <person name="Herman A."/>
            <person name="Abrahante J.E."/>
            <person name="Garbe J."/>
        </authorList>
    </citation>
    <scope>NUCLEOTIDE SEQUENCE</scope>
    <source>
        <strain evidence="2">Duluth1</strain>
        <tissue evidence="2">Whole animal</tissue>
    </source>
</reference>
<feature type="chain" id="PRO_5039323953" evidence="1">
    <location>
        <begin position="17"/>
        <end position="168"/>
    </location>
</feature>
<dbReference type="EMBL" id="JAIWYP010000008">
    <property type="protein sequence ID" value="KAH3787389.1"/>
    <property type="molecule type" value="Genomic_DNA"/>
</dbReference>
<sequence length="168" mass="18320">MLRPLFISVLVVLTQCAELVVNTTNKEATSSGTTCVNIQGASLMPVSVELLNNHSVAVIKLHRGASSTEDTVIMVTPLQIMVSSCNMNQCKDTYITQASDNGPLLKIQIQRLSEPNYINITRSDSTASSWSTITEKPTKMTLYSATGGAKFTLVKSHAGERRFQILKQ</sequence>
<evidence type="ECO:0000313" key="3">
    <source>
        <dbReference type="Proteomes" id="UP000828390"/>
    </source>
</evidence>
<reference evidence="2" key="1">
    <citation type="journal article" date="2019" name="bioRxiv">
        <title>The Genome of the Zebra Mussel, Dreissena polymorpha: A Resource for Invasive Species Research.</title>
        <authorList>
            <person name="McCartney M.A."/>
            <person name="Auch B."/>
            <person name="Kono T."/>
            <person name="Mallez S."/>
            <person name="Zhang Y."/>
            <person name="Obille A."/>
            <person name="Becker A."/>
            <person name="Abrahante J.E."/>
            <person name="Garbe J."/>
            <person name="Badalamenti J.P."/>
            <person name="Herman A."/>
            <person name="Mangelson H."/>
            <person name="Liachko I."/>
            <person name="Sullivan S."/>
            <person name="Sone E.D."/>
            <person name="Koren S."/>
            <person name="Silverstein K.A.T."/>
            <person name="Beckman K.B."/>
            <person name="Gohl D.M."/>
        </authorList>
    </citation>
    <scope>NUCLEOTIDE SEQUENCE</scope>
    <source>
        <strain evidence="2">Duluth1</strain>
        <tissue evidence="2">Whole animal</tissue>
    </source>
</reference>
<feature type="signal peptide" evidence="1">
    <location>
        <begin position="1"/>
        <end position="16"/>
    </location>
</feature>